<comment type="cofactor">
    <cofactor evidence="12">
        <name>Mg(2+)</name>
        <dbReference type="ChEBI" id="CHEBI:18420"/>
    </cofactor>
</comment>
<keyword evidence="8 12" id="KW-0460">Magnesium</keyword>
<evidence type="ECO:0000256" key="8">
    <source>
        <dbReference type="ARBA" id="ARBA00022842"/>
    </source>
</evidence>
<keyword evidence="9" id="KW-0413">Isomerase</keyword>
<dbReference type="GO" id="GO:0004615">
    <property type="term" value="F:phosphomannomutase activity"/>
    <property type="evidence" value="ECO:0007669"/>
    <property type="project" value="UniProtKB-EC"/>
</dbReference>
<dbReference type="PANTHER" id="PTHR10466">
    <property type="entry name" value="PHOSPHOMANNOMUTASE"/>
    <property type="match status" value="1"/>
</dbReference>
<proteinExistence type="inferred from homology"/>
<comment type="similarity">
    <text evidence="3">Belongs to the eukaryotic PMM family.</text>
</comment>
<feature type="binding site" evidence="12">
    <location>
        <position position="21"/>
    </location>
    <ligand>
        <name>Mg(2+)</name>
        <dbReference type="ChEBI" id="CHEBI:18420"/>
        <label>1</label>
    </ligand>
</feature>
<dbReference type="PANTHER" id="PTHR10466:SF0">
    <property type="entry name" value="PHOSPHOMANNOMUTASE"/>
    <property type="match status" value="1"/>
</dbReference>
<feature type="binding site" evidence="11">
    <location>
        <position position="194"/>
    </location>
    <ligand>
        <name>alpha-D-mannose 1-phosphate</name>
        <dbReference type="ChEBI" id="CHEBI:58409"/>
    </ligand>
</feature>
<feature type="binding site" evidence="12">
    <location>
        <position position="23"/>
    </location>
    <ligand>
        <name>Mg(2+)</name>
        <dbReference type="ChEBI" id="CHEBI:18420"/>
        <label>1</label>
    </ligand>
</feature>
<accession>A0A1F8ES09</accession>
<feature type="binding site" evidence="11">
    <location>
        <position position="192"/>
    </location>
    <ligand>
        <name>alpha-D-mannose 1-phosphate</name>
        <dbReference type="ChEBI" id="CHEBI:58409"/>
    </ligand>
</feature>
<evidence type="ECO:0000313" key="13">
    <source>
        <dbReference type="EMBL" id="OGN03662.1"/>
    </source>
</evidence>
<dbReference type="GO" id="GO:0016791">
    <property type="term" value="F:phosphatase activity"/>
    <property type="evidence" value="ECO:0007669"/>
    <property type="project" value="UniProtKB-ARBA"/>
</dbReference>
<comment type="subcellular location">
    <subcellularLocation>
        <location evidence="1">Cytoplasm</location>
    </subcellularLocation>
</comment>
<dbReference type="InterPro" id="IPR023214">
    <property type="entry name" value="HAD_sf"/>
</dbReference>
<gene>
    <name evidence="13" type="ORF">A2831_02140</name>
</gene>
<keyword evidence="7 12" id="KW-0479">Metal-binding</keyword>
<comment type="subunit">
    <text evidence="4">Homodimer.</text>
</comment>
<evidence type="ECO:0000256" key="6">
    <source>
        <dbReference type="ARBA" id="ARBA00022490"/>
    </source>
</evidence>
<feature type="binding site" evidence="11">
    <location>
        <position position="140"/>
    </location>
    <ligand>
        <name>alpha-D-mannose 1-phosphate</name>
        <dbReference type="ChEBI" id="CHEBI:58409"/>
    </ligand>
</feature>
<dbReference type="AlphaFoldDB" id="A0A1F8ES09"/>
<reference evidence="13 14" key="1">
    <citation type="journal article" date="2016" name="Nat. Commun.">
        <title>Thousands of microbial genomes shed light on interconnected biogeochemical processes in an aquifer system.</title>
        <authorList>
            <person name="Anantharaman K."/>
            <person name="Brown C.T."/>
            <person name="Hug L.A."/>
            <person name="Sharon I."/>
            <person name="Castelle C.J."/>
            <person name="Probst A.J."/>
            <person name="Thomas B.C."/>
            <person name="Singh A."/>
            <person name="Wilkins M.J."/>
            <person name="Karaoz U."/>
            <person name="Brodie E.L."/>
            <person name="Williams K.H."/>
            <person name="Hubbard S.S."/>
            <person name="Banfield J.F."/>
        </authorList>
    </citation>
    <scope>NUCLEOTIDE SEQUENCE [LARGE SCALE GENOMIC DNA]</scope>
</reference>
<dbReference type="InterPro" id="IPR043169">
    <property type="entry name" value="PMM_cap"/>
</dbReference>
<dbReference type="STRING" id="1802668.A2831_02140"/>
<sequence length="261" mass="29356">MTNIPQKINEGHKKARLVIFDLDGTLTASKTDMDEEMAGLLKGLLQKKQVAVIGGGAYEQFQKQFLAKLDAPAESLKNLFLFPTTATSFYHYVETGWQEVYVEKLTDEEKKRIFEAFEKTFKELDYHHPNKIYGELIEDRGTQVTFSALGQKAPLPEKEKWKKENADLKLKMVGILQNYLPNMEVRAAGHTSIDVTRKGIDKEYGIAQIKQHLGISFDEMLFVGDALFEGGNDYPALSTGVPCFEVSGPEDTKKIIGSLLE</sequence>
<name>A0A1F8ES09_9BACT</name>
<evidence type="ECO:0000256" key="7">
    <source>
        <dbReference type="ARBA" id="ARBA00022723"/>
    </source>
</evidence>
<dbReference type="EC" id="5.4.2.8" evidence="5"/>
<evidence type="ECO:0000256" key="9">
    <source>
        <dbReference type="ARBA" id="ARBA00023235"/>
    </source>
</evidence>
<comment type="pathway">
    <text evidence="2">Nucleotide-sugar biosynthesis; GDP-alpha-D-mannose biosynthesis; alpha-D-mannose 1-phosphate from D-fructose 6-phosphate: step 2/2.</text>
</comment>
<dbReference type="NCBIfam" id="TIGR01484">
    <property type="entry name" value="HAD-SF-IIB"/>
    <property type="match status" value="1"/>
</dbReference>
<feature type="active site" description="Proton donor/acceptor" evidence="10">
    <location>
        <position position="21"/>
    </location>
</feature>
<dbReference type="Pfam" id="PF03332">
    <property type="entry name" value="PMM"/>
    <property type="match status" value="1"/>
</dbReference>
<keyword evidence="6" id="KW-0963">Cytoplasm</keyword>
<evidence type="ECO:0000256" key="1">
    <source>
        <dbReference type="ARBA" id="ARBA00004496"/>
    </source>
</evidence>
<dbReference type="UniPathway" id="UPA00126">
    <property type="reaction ID" value="UER00424"/>
</dbReference>
<comment type="caution">
    <text evidence="13">The sequence shown here is derived from an EMBL/GenBank/DDBJ whole genome shotgun (WGS) entry which is preliminary data.</text>
</comment>
<dbReference type="GO" id="GO:0046872">
    <property type="term" value="F:metal ion binding"/>
    <property type="evidence" value="ECO:0007669"/>
    <property type="project" value="UniProtKB-KW"/>
</dbReference>
<evidence type="ECO:0000256" key="10">
    <source>
        <dbReference type="PIRSR" id="PIRSR605002-1"/>
    </source>
</evidence>
<dbReference type="EMBL" id="MGJI01000031">
    <property type="protein sequence ID" value="OGN03662.1"/>
    <property type="molecule type" value="Genomic_DNA"/>
</dbReference>
<evidence type="ECO:0000256" key="11">
    <source>
        <dbReference type="PIRSR" id="PIRSR605002-2"/>
    </source>
</evidence>
<evidence type="ECO:0000256" key="3">
    <source>
        <dbReference type="ARBA" id="ARBA00009736"/>
    </source>
</evidence>
<dbReference type="SUPFAM" id="SSF56784">
    <property type="entry name" value="HAD-like"/>
    <property type="match status" value="1"/>
</dbReference>
<evidence type="ECO:0000256" key="4">
    <source>
        <dbReference type="ARBA" id="ARBA00011738"/>
    </source>
</evidence>
<dbReference type="GO" id="GO:0009298">
    <property type="term" value="P:GDP-mannose biosynthetic process"/>
    <property type="evidence" value="ECO:0007669"/>
    <property type="project" value="UniProtKB-UniPathway"/>
</dbReference>
<evidence type="ECO:0000256" key="5">
    <source>
        <dbReference type="ARBA" id="ARBA00012730"/>
    </source>
</evidence>
<dbReference type="Gene3D" id="3.40.50.1000">
    <property type="entry name" value="HAD superfamily/HAD-like"/>
    <property type="match status" value="1"/>
</dbReference>
<evidence type="ECO:0000256" key="12">
    <source>
        <dbReference type="PIRSR" id="PIRSR605002-3"/>
    </source>
</evidence>
<organism evidence="13 14">
    <name type="scientific">Candidatus Yanofskybacteria bacterium RIFCSPHIGHO2_01_FULL_44_17</name>
    <dbReference type="NCBI Taxonomy" id="1802668"/>
    <lineage>
        <taxon>Bacteria</taxon>
        <taxon>Candidatus Yanofskyibacteriota</taxon>
    </lineage>
</organism>
<protein>
    <recommendedName>
        <fullName evidence="5">phosphomannomutase</fullName>
        <ecNumber evidence="5">5.4.2.8</ecNumber>
    </recommendedName>
</protein>
<dbReference type="InterPro" id="IPR036412">
    <property type="entry name" value="HAD-like_sf"/>
</dbReference>
<evidence type="ECO:0000313" key="14">
    <source>
        <dbReference type="Proteomes" id="UP000177507"/>
    </source>
</evidence>
<evidence type="ECO:0000256" key="2">
    <source>
        <dbReference type="ARBA" id="ARBA00004699"/>
    </source>
</evidence>
<dbReference type="GO" id="GO:0006487">
    <property type="term" value="P:protein N-linked glycosylation"/>
    <property type="evidence" value="ECO:0007669"/>
    <property type="project" value="TreeGrafter"/>
</dbReference>
<dbReference type="InterPro" id="IPR005002">
    <property type="entry name" value="PMM"/>
</dbReference>
<dbReference type="GO" id="GO:0005829">
    <property type="term" value="C:cytosol"/>
    <property type="evidence" value="ECO:0007669"/>
    <property type="project" value="TreeGrafter"/>
</dbReference>
<dbReference type="GO" id="GO:0006013">
    <property type="term" value="P:mannose metabolic process"/>
    <property type="evidence" value="ECO:0007669"/>
    <property type="project" value="TreeGrafter"/>
</dbReference>
<feature type="active site" description="Proton donor/acceptor" evidence="10">
    <location>
        <position position="23"/>
    </location>
</feature>
<dbReference type="Gene3D" id="3.30.1240.20">
    <property type="match status" value="1"/>
</dbReference>
<dbReference type="InterPro" id="IPR006379">
    <property type="entry name" value="HAD-SF_hydro_IIB"/>
</dbReference>
<feature type="binding site" evidence="12">
    <location>
        <position position="225"/>
    </location>
    <ligand>
        <name>Mg(2+)</name>
        <dbReference type="ChEBI" id="CHEBI:18420"/>
        <label>1</label>
    </ligand>
</feature>
<dbReference type="Proteomes" id="UP000177507">
    <property type="component" value="Unassembled WGS sequence"/>
</dbReference>